<sequence>MSKHMAAGNSGPGTDANKDLVSKRLFYSCDNEQDKTQDTLAVYEFQTEKASGDQRVPTEFLFPPPNGTGSLLPGSSVIQTYCRDLASLPMQPIRLTDPGDPKEQDSEEPKASAVQAKLRGPPMRQCHGIITRVITPAC</sequence>
<keyword evidence="3" id="KW-1185">Reference proteome</keyword>
<dbReference type="EMBL" id="JAKZEL010000006">
    <property type="protein sequence ID" value="KAI4542756.1"/>
    <property type="molecule type" value="Genomic_DNA"/>
</dbReference>
<feature type="region of interest" description="Disordered" evidence="1">
    <location>
        <begin position="89"/>
        <end position="119"/>
    </location>
</feature>
<name>A0AAD4YDR7_OVIAM</name>
<accession>A0AAD4YDR7</accession>
<gene>
    <name evidence="2" type="ORF">MG293_006882</name>
</gene>
<proteinExistence type="predicted"/>
<protein>
    <submittedName>
        <fullName evidence="2">Uncharacterized protein</fullName>
    </submittedName>
</protein>
<dbReference type="AlphaFoldDB" id="A0AAD4YDR7"/>
<comment type="caution">
    <text evidence="2">The sequence shown here is derived from an EMBL/GenBank/DDBJ whole genome shotgun (WGS) entry which is preliminary data.</text>
</comment>
<organism evidence="2 3">
    <name type="scientific">Ovis ammon polii</name>
    <dbReference type="NCBI Taxonomy" id="230172"/>
    <lineage>
        <taxon>Eukaryota</taxon>
        <taxon>Metazoa</taxon>
        <taxon>Chordata</taxon>
        <taxon>Craniata</taxon>
        <taxon>Vertebrata</taxon>
        <taxon>Euteleostomi</taxon>
        <taxon>Mammalia</taxon>
        <taxon>Eutheria</taxon>
        <taxon>Laurasiatheria</taxon>
        <taxon>Artiodactyla</taxon>
        <taxon>Ruminantia</taxon>
        <taxon>Pecora</taxon>
        <taxon>Bovidae</taxon>
        <taxon>Caprinae</taxon>
        <taxon>Ovis</taxon>
    </lineage>
</organism>
<dbReference type="Proteomes" id="UP001214576">
    <property type="component" value="Unassembled WGS sequence"/>
</dbReference>
<reference evidence="2" key="1">
    <citation type="submission" date="2022-03" db="EMBL/GenBank/DDBJ databases">
        <title>Genomic analyses of argali, domestic sheep and their hybrids provide insights into chromosomal evolution, heterosis and genetic basis of agronomic traits.</title>
        <authorList>
            <person name="Li M."/>
        </authorList>
    </citation>
    <scope>NUCLEOTIDE SEQUENCE</scope>
    <source>
        <strain evidence="2">CAU-MHL-2022a</strain>
        <tissue evidence="2">Skin</tissue>
    </source>
</reference>
<feature type="compositionally biased region" description="Basic and acidic residues" evidence="1">
    <location>
        <begin position="97"/>
        <end position="110"/>
    </location>
</feature>
<evidence type="ECO:0000313" key="2">
    <source>
        <dbReference type="EMBL" id="KAI4542756.1"/>
    </source>
</evidence>
<evidence type="ECO:0000313" key="3">
    <source>
        <dbReference type="Proteomes" id="UP001214576"/>
    </source>
</evidence>
<evidence type="ECO:0000256" key="1">
    <source>
        <dbReference type="SAM" id="MobiDB-lite"/>
    </source>
</evidence>